<evidence type="ECO:0000256" key="7">
    <source>
        <dbReference type="ARBA" id="ARBA00023242"/>
    </source>
</evidence>
<keyword evidence="8" id="KW-0812">Transmembrane</keyword>
<gene>
    <name evidence="10" type="primary">gb21766</name>
    <name evidence="10" type="ORF">PR202_gb21766</name>
</gene>
<evidence type="ECO:0000313" key="10">
    <source>
        <dbReference type="EMBL" id="GJN33195.1"/>
    </source>
</evidence>
<dbReference type="GO" id="GO:0005730">
    <property type="term" value="C:nucleolus"/>
    <property type="evidence" value="ECO:0007669"/>
    <property type="project" value="TreeGrafter"/>
</dbReference>
<dbReference type="GO" id="GO:0071028">
    <property type="term" value="P:nuclear mRNA surveillance"/>
    <property type="evidence" value="ECO:0007669"/>
    <property type="project" value="TreeGrafter"/>
</dbReference>
<reference evidence="10" key="1">
    <citation type="journal article" date="2018" name="DNA Res.">
        <title>Multiple hybrid de novo genome assembly of finger millet, an orphan allotetraploid crop.</title>
        <authorList>
            <person name="Hatakeyama M."/>
            <person name="Aluri S."/>
            <person name="Balachadran M.T."/>
            <person name="Sivarajan S.R."/>
            <person name="Patrignani A."/>
            <person name="Gruter S."/>
            <person name="Poveda L."/>
            <person name="Shimizu-Inatsugi R."/>
            <person name="Baeten J."/>
            <person name="Francoijs K.J."/>
            <person name="Nataraja K.N."/>
            <person name="Reddy Y.A.N."/>
            <person name="Phadnis S."/>
            <person name="Ravikumar R.L."/>
            <person name="Schlapbach R."/>
            <person name="Sreeman S.M."/>
            <person name="Shimizu K.K."/>
        </authorList>
    </citation>
    <scope>NUCLEOTIDE SEQUENCE</scope>
</reference>
<dbReference type="GO" id="GO:0016075">
    <property type="term" value="P:rRNA catabolic process"/>
    <property type="evidence" value="ECO:0007669"/>
    <property type="project" value="TreeGrafter"/>
</dbReference>
<dbReference type="InterPro" id="IPR050080">
    <property type="entry name" value="RNase_PH"/>
</dbReference>
<keyword evidence="8" id="KW-0472">Membrane</keyword>
<dbReference type="EMBL" id="BQKI01000084">
    <property type="protein sequence ID" value="GJN33195.1"/>
    <property type="molecule type" value="Genomic_DNA"/>
</dbReference>
<proteinExistence type="predicted"/>
<evidence type="ECO:0000256" key="8">
    <source>
        <dbReference type="SAM" id="Phobius"/>
    </source>
</evidence>
<comment type="subcellular location">
    <subcellularLocation>
        <location evidence="2">Cytoplasm</location>
    </subcellularLocation>
    <subcellularLocation>
        <location evidence="1">Nucleus</location>
    </subcellularLocation>
</comment>
<dbReference type="Proteomes" id="UP001054889">
    <property type="component" value="Unassembled WGS sequence"/>
</dbReference>
<organism evidence="10 11">
    <name type="scientific">Eleusine coracana subsp. coracana</name>
    <dbReference type="NCBI Taxonomy" id="191504"/>
    <lineage>
        <taxon>Eukaryota</taxon>
        <taxon>Viridiplantae</taxon>
        <taxon>Streptophyta</taxon>
        <taxon>Embryophyta</taxon>
        <taxon>Tracheophyta</taxon>
        <taxon>Spermatophyta</taxon>
        <taxon>Magnoliopsida</taxon>
        <taxon>Liliopsida</taxon>
        <taxon>Poales</taxon>
        <taxon>Poaceae</taxon>
        <taxon>PACMAD clade</taxon>
        <taxon>Chloridoideae</taxon>
        <taxon>Cynodonteae</taxon>
        <taxon>Eleusininae</taxon>
        <taxon>Eleusine</taxon>
    </lineage>
</organism>
<dbReference type="InterPro" id="IPR036345">
    <property type="entry name" value="ExoRNase_PH_dom2_sf"/>
</dbReference>
<evidence type="ECO:0000256" key="5">
    <source>
        <dbReference type="ARBA" id="ARBA00022835"/>
    </source>
</evidence>
<dbReference type="GO" id="GO:0003723">
    <property type="term" value="F:RNA binding"/>
    <property type="evidence" value="ECO:0007669"/>
    <property type="project" value="UniProtKB-KW"/>
</dbReference>
<dbReference type="GO" id="GO:0006364">
    <property type="term" value="P:rRNA processing"/>
    <property type="evidence" value="ECO:0007669"/>
    <property type="project" value="UniProtKB-KW"/>
</dbReference>
<keyword evidence="3" id="KW-0963">Cytoplasm</keyword>
<keyword evidence="7" id="KW-0539">Nucleus</keyword>
<dbReference type="PANTHER" id="PTHR11953">
    <property type="entry name" value="EXOSOME COMPLEX COMPONENT"/>
    <property type="match status" value="1"/>
</dbReference>
<keyword evidence="8" id="KW-1133">Transmembrane helix</keyword>
<comment type="caution">
    <text evidence="10">The sequence shown here is derived from an EMBL/GenBank/DDBJ whole genome shotgun (WGS) entry which is preliminary data.</text>
</comment>
<keyword evidence="4" id="KW-0698">rRNA processing</keyword>
<accession>A0AAV5FG13</accession>
<evidence type="ECO:0000256" key="6">
    <source>
        <dbReference type="ARBA" id="ARBA00022884"/>
    </source>
</evidence>
<sequence>MARIREQKTRDINQIKCIKDGVDRLLVRDEEIKDRWREYFDKLFNGEEEGPILELDDSFDDNNRRFVRRIQETEIEEALKRMKSGKAMGPDVDESRDGVNRKLELWRHTLECKGFRLSRAKTEYMMCDLPIIISCASLALADAGIMMYDLVTSVSVSCFGKNIIIDPTSDEEAWQDGSLMVAYMPFRKEVTQLTLTGEWTDGKITNAVELCMDACSKLCNILRNHLKETANLASE</sequence>
<dbReference type="PANTHER" id="PTHR11953:SF2">
    <property type="entry name" value="EXOSOME COMPLEX COMPONENT MTR3"/>
    <property type="match status" value="1"/>
</dbReference>
<dbReference type="InterPro" id="IPR027408">
    <property type="entry name" value="PNPase/RNase_PH_dom_sf"/>
</dbReference>
<evidence type="ECO:0000256" key="3">
    <source>
        <dbReference type="ARBA" id="ARBA00022490"/>
    </source>
</evidence>
<keyword evidence="5" id="KW-0271">Exosome</keyword>
<evidence type="ECO:0000313" key="11">
    <source>
        <dbReference type="Proteomes" id="UP001054889"/>
    </source>
</evidence>
<evidence type="ECO:0000256" key="1">
    <source>
        <dbReference type="ARBA" id="ARBA00004123"/>
    </source>
</evidence>
<protein>
    <recommendedName>
        <fullName evidence="9">Exoribonuclease phosphorolytic domain-containing protein</fullName>
    </recommendedName>
</protein>
<keyword evidence="11" id="KW-1185">Reference proteome</keyword>
<keyword evidence="6" id="KW-0694">RNA-binding</keyword>
<feature type="domain" description="Exoribonuclease phosphorolytic" evidence="9">
    <location>
        <begin position="149"/>
        <end position="210"/>
    </location>
</feature>
<evidence type="ECO:0000259" key="9">
    <source>
        <dbReference type="Pfam" id="PF03725"/>
    </source>
</evidence>
<dbReference type="Gene3D" id="3.30.230.70">
    <property type="entry name" value="GHMP Kinase, N-terminal domain"/>
    <property type="match status" value="1"/>
</dbReference>
<feature type="transmembrane region" description="Helical" evidence="8">
    <location>
        <begin position="129"/>
        <end position="148"/>
    </location>
</feature>
<reference evidence="10" key="2">
    <citation type="submission" date="2021-12" db="EMBL/GenBank/DDBJ databases">
        <title>Resequencing data analysis of finger millet.</title>
        <authorList>
            <person name="Hatakeyama M."/>
            <person name="Aluri S."/>
            <person name="Balachadran M.T."/>
            <person name="Sivarajan S.R."/>
            <person name="Poveda L."/>
            <person name="Shimizu-Inatsugi R."/>
            <person name="Schlapbach R."/>
            <person name="Sreeman S.M."/>
            <person name="Shimizu K.K."/>
        </authorList>
    </citation>
    <scope>NUCLEOTIDE SEQUENCE</scope>
</reference>
<name>A0AAV5FG13_ELECO</name>
<dbReference type="InterPro" id="IPR015847">
    <property type="entry name" value="ExoRNase_PH_dom2"/>
</dbReference>
<dbReference type="GO" id="GO:0071051">
    <property type="term" value="P:poly(A)-dependent snoRNA 3'-end processing"/>
    <property type="evidence" value="ECO:0007669"/>
    <property type="project" value="TreeGrafter"/>
</dbReference>
<dbReference type="GO" id="GO:0000176">
    <property type="term" value="C:nuclear exosome (RNase complex)"/>
    <property type="evidence" value="ECO:0007669"/>
    <property type="project" value="TreeGrafter"/>
</dbReference>
<dbReference type="GO" id="GO:0000177">
    <property type="term" value="C:cytoplasmic exosome (RNase complex)"/>
    <property type="evidence" value="ECO:0007669"/>
    <property type="project" value="TreeGrafter"/>
</dbReference>
<evidence type="ECO:0000256" key="2">
    <source>
        <dbReference type="ARBA" id="ARBA00004496"/>
    </source>
</evidence>
<dbReference type="AlphaFoldDB" id="A0AAV5FG13"/>
<dbReference type="Pfam" id="PF03725">
    <property type="entry name" value="RNase_PH_C"/>
    <property type="match status" value="1"/>
</dbReference>
<dbReference type="GO" id="GO:0034475">
    <property type="term" value="P:U4 snRNA 3'-end processing"/>
    <property type="evidence" value="ECO:0007669"/>
    <property type="project" value="TreeGrafter"/>
</dbReference>
<evidence type="ECO:0000256" key="4">
    <source>
        <dbReference type="ARBA" id="ARBA00022552"/>
    </source>
</evidence>
<dbReference type="SUPFAM" id="SSF55666">
    <property type="entry name" value="Ribonuclease PH domain 2-like"/>
    <property type="match status" value="1"/>
</dbReference>